<accession>A0A0W0VCE2</accession>
<dbReference type="EMBL" id="LNYJ01000011">
    <property type="protein sequence ID" value="KTD17752.1"/>
    <property type="molecule type" value="Genomic_DNA"/>
</dbReference>
<comment type="subcellular location">
    <subcellularLocation>
        <location evidence="1">Cell envelope</location>
    </subcellularLocation>
</comment>
<dbReference type="RefSeq" id="WP_058471478.1">
    <property type="nucleotide sequence ID" value="NZ_CAAAIC010000001.1"/>
</dbReference>
<evidence type="ECO:0000259" key="5">
    <source>
        <dbReference type="SMART" id="SM00062"/>
    </source>
</evidence>
<dbReference type="PANTHER" id="PTHR35936:SF37">
    <property type="entry name" value="AMINO ACID ABC TRANSPORTER SUBSTRATE-BINDING PROTEIN"/>
    <property type="match status" value="1"/>
</dbReference>
<keyword evidence="7" id="KW-1185">Reference proteome</keyword>
<sequence length="245" mass="27200">MKLLKALLFSLPFLFSTTFTYATVRVGTVFFFPPFVTSLNEGFDIELVRSICQRLNLSCELQPMDFNKLFPALDNGSIDLAIGGIVISQIRQQKYDFSLPYMLSKGQFLVTQNSNVQTVNDLKGQKVGVIKGEQDNGVFISYLNDNFPGQFSVSQFDDMEDLITALSANQISAAFTHESTALYWQENGGGQFKLLAGPVLLGQGIGIMALPKNAALLQQINQALQDLEKDGSYLNLYQTYFGNEK</sequence>
<dbReference type="Proteomes" id="UP000055035">
    <property type="component" value="Unassembled WGS sequence"/>
</dbReference>
<dbReference type="SUPFAM" id="SSF53850">
    <property type="entry name" value="Periplasmic binding protein-like II"/>
    <property type="match status" value="1"/>
</dbReference>
<keyword evidence="3" id="KW-0732">Signal</keyword>
<dbReference type="Pfam" id="PF00497">
    <property type="entry name" value="SBP_bac_3"/>
    <property type="match status" value="1"/>
</dbReference>
<dbReference type="GO" id="GO:0030313">
    <property type="term" value="C:cell envelope"/>
    <property type="evidence" value="ECO:0007669"/>
    <property type="project" value="UniProtKB-SubCell"/>
</dbReference>
<proteinExistence type="inferred from homology"/>
<gene>
    <name evidence="6" type="ORF">Ljor_2058</name>
</gene>
<dbReference type="Gene3D" id="3.40.190.10">
    <property type="entry name" value="Periplasmic binding protein-like II"/>
    <property type="match status" value="2"/>
</dbReference>
<dbReference type="SMART" id="SM00062">
    <property type="entry name" value="PBPb"/>
    <property type="match status" value="1"/>
</dbReference>
<dbReference type="InterPro" id="IPR001638">
    <property type="entry name" value="Solute-binding_3/MltF_N"/>
</dbReference>
<evidence type="ECO:0000256" key="3">
    <source>
        <dbReference type="ARBA" id="ARBA00022729"/>
    </source>
</evidence>
<dbReference type="InterPro" id="IPR018313">
    <property type="entry name" value="SBP_3_CS"/>
</dbReference>
<evidence type="ECO:0000313" key="6">
    <source>
        <dbReference type="EMBL" id="KTD17752.1"/>
    </source>
</evidence>
<organism evidence="6 7">
    <name type="scientific">Legionella jordanis</name>
    <dbReference type="NCBI Taxonomy" id="456"/>
    <lineage>
        <taxon>Bacteria</taxon>
        <taxon>Pseudomonadati</taxon>
        <taxon>Pseudomonadota</taxon>
        <taxon>Gammaproteobacteria</taxon>
        <taxon>Legionellales</taxon>
        <taxon>Legionellaceae</taxon>
        <taxon>Legionella</taxon>
    </lineage>
</organism>
<dbReference type="PANTHER" id="PTHR35936">
    <property type="entry name" value="MEMBRANE-BOUND LYTIC MUREIN TRANSGLYCOSYLASE F"/>
    <property type="match status" value="1"/>
</dbReference>
<evidence type="ECO:0000256" key="4">
    <source>
        <dbReference type="RuleBase" id="RU003744"/>
    </source>
</evidence>
<comment type="similarity">
    <text evidence="2 4">Belongs to the bacterial solute-binding protein 3 family.</text>
</comment>
<name>A0A0W0VCE2_9GAMM</name>
<dbReference type="OrthoDB" id="5650375at2"/>
<comment type="caution">
    <text evidence="6">The sequence shown here is derived from an EMBL/GenBank/DDBJ whole genome shotgun (WGS) entry which is preliminary data.</text>
</comment>
<dbReference type="AlphaFoldDB" id="A0A0W0VCE2"/>
<reference evidence="6 7" key="1">
    <citation type="submission" date="2015-11" db="EMBL/GenBank/DDBJ databases">
        <title>Genomic analysis of 38 Legionella species identifies large and diverse effector repertoires.</title>
        <authorList>
            <person name="Burstein D."/>
            <person name="Amaro F."/>
            <person name="Zusman T."/>
            <person name="Lifshitz Z."/>
            <person name="Cohen O."/>
            <person name="Gilbert J.A."/>
            <person name="Pupko T."/>
            <person name="Shuman H.A."/>
            <person name="Segal G."/>
        </authorList>
    </citation>
    <scope>NUCLEOTIDE SEQUENCE [LARGE SCALE GENOMIC DNA]</scope>
    <source>
        <strain evidence="6 7">BL-540</strain>
    </source>
</reference>
<evidence type="ECO:0000256" key="1">
    <source>
        <dbReference type="ARBA" id="ARBA00004196"/>
    </source>
</evidence>
<dbReference type="STRING" id="456.Ljor_2058"/>
<dbReference type="PATRIC" id="fig|456.5.peg.2203"/>
<feature type="domain" description="Solute-binding protein family 3/N-terminal" evidence="5">
    <location>
        <begin position="23"/>
        <end position="244"/>
    </location>
</feature>
<evidence type="ECO:0000313" key="7">
    <source>
        <dbReference type="Proteomes" id="UP000055035"/>
    </source>
</evidence>
<dbReference type="PROSITE" id="PS01039">
    <property type="entry name" value="SBP_BACTERIAL_3"/>
    <property type="match status" value="1"/>
</dbReference>
<evidence type="ECO:0000256" key="2">
    <source>
        <dbReference type="ARBA" id="ARBA00010333"/>
    </source>
</evidence>
<protein>
    <submittedName>
        <fullName evidence="6">Arginine-binding periplasmic protein</fullName>
    </submittedName>
</protein>